<accession>A0AAJ5WPT8</accession>
<reference evidence="1" key="1">
    <citation type="submission" date="2023-03" db="EMBL/GenBank/DDBJ databases">
        <title>Andean soil-derived lignocellulolytic bacterial consortium as a source of novel taxa and putative plastic-active enzymes.</title>
        <authorList>
            <person name="Diaz-Garcia L."/>
            <person name="Chuvochina M."/>
            <person name="Feuerriegel G."/>
            <person name="Bunk B."/>
            <person name="Sproer C."/>
            <person name="Streit W.R."/>
            <person name="Rodriguez L.M."/>
            <person name="Overmann J."/>
            <person name="Jimenez D.J."/>
        </authorList>
    </citation>
    <scope>NUCLEOTIDE SEQUENCE</scope>
    <source>
        <strain evidence="1">MAG 7</strain>
    </source>
</reference>
<organism evidence="1 2">
    <name type="scientific">Candidatus Pseudobacter hemicellulosilyticus</name>
    <dbReference type="NCBI Taxonomy" id="3121375"/>
    <lineage>
        <taxon>Bacteria</taxon>
        <taxon>Pseudomonadati</taxon>
        <taxon>Bacteroidota</taxon>
        <taxon>Chitinophagia</taxon>
        <taxon>Chitinophagales</taxon>
        <taxon>Chitinophagaceae</taxon>
        <taxon>Pseudobacter</taxon>
    </lineage>
</organism>
<protein>
    <submittedName>
        <fullName evidence="1">DUF4843 domain-containing protein</fullName>
    </submittedName>
</protein>
<evidence type="ECO:0000313" key="2">
    <source>
        <dbReference type="Proteomes" id="UP001220610"/>
    </source>
</evidence>
<proteinExistence type="predicted"/>
<dbReference type="Pfam" id="PF16132">
    <property type="entry name" value="DUF4843"/>
    <property type="match status" value="1"/>
</dbReference>
<sequence length="246" mass="27583">MKQQYLFYILAVVLLLAGCENDEYLYRDVSARIWLGRRDTIGSLIATRDSSVVSFLALPSGQTKDTLYVTANVTGQRAPVDRPFVLKVVPELTNVSTGDYELGQPVIPANSFIAQVPVIVHKQVPGLDLSKEWAKLVLRFVPNENFQYATAGTDTFRIIWSDFLTQPDGWTAVQSFLGVYSQSKYKFILEFYGPVDFERYRGNTNLGLGLQSALKKLLRDYNADPANAGRAEGWPWLNDDGTPLTF</sequence>
<dbReference type="Proteomes" id="UP001220610">
    <property type="component" value="Chromosome"/>
</dbReference>
<name>A0AAJ5WPT8_9BACT</name>
<dbReference type="InterPro" id="IPR032299">
    <property type="entry name" value="DUF4843"/>
</dbReference>
<dbReference type="AlphaFoldDB" id="A0AAJ5WPT8"/>
<gene>
    <name evidence="1" type="ORF">P0Y53_15055</name>
</gene>
<dbReference type="EMBL" id="CP119311">
    <property type="protein sequence ID" value="WEK33809.1"/>
    <property type="molecule type" value="Genomic_DNA"/>
</dbReference>
<evidence type="ECO:0000313" key="1">
    <source>
        <dbReference type="EMBL" id="WEK33809.1"/>
    </source>
</evidence>
<dbReference type="PROSITE" id="PS51257">
    <property type="entry name" value="PROKAR_LIPOPROTEIN"/>
    <property type="match status" value="1"/>
</dbReference>